<accession>A0ABX1AE36</accession>
<protein>
    <submittedName>
        <fullName evidence="2">GNAT family N-acetyltransferase</fullName>
    </submittedName>
</protein>
<proteinExistence type="predicted"/>
<dbReference type="Pfam" id="PF13527">
    <property type="entry name" value="Acetyltransf_9"/>
    <property type="match status" value="1"/>
</dbReference>
<feature type="domain" description="N-acetyltransferase" evidence="1">
    <location>
        <begin position="9"/>
        <end position="164"/>
    </location>
</feature>
<name>A0ABX1AE36_9ACTN</name>
<dbReference type="RefSeq" id="WP_167931924.1">
    <property type="nucleotide sequence ID" value="NZ_JAAVJB010000014.1"/>
</dbReference>
<dbReference type="CDD" id="cd04301">
    <property type="entry name" value="NAT_SF"/>
    <property type="match status" value="1"/>
</dbReference>
<comment type="caution">
    <text evidence="2">The sequence shown here is derived from an EMBL/GenBank/DDBJ whole genome shotgun (WGS) entry which is preliminary data.</text>
</comment>
<reference evidence="2 3" key="1">
    <citation type="submission" date="2020-03" db="EMBL/GenBank/DDBJ databases">
        <title>Draft genome of Streptomyces sp. ventii, isolated from the Axial Seamount in the Pacific Ocean, and resequencing of the two type strains Streptomyces lonarensis strain NCL 716 and Streptomyces bohaiensis strain 11A07.</title>
        <authorList>
            <person name="Loughran R.M."/>
            <person name="Pfannmuller K.M."/>
            <person name="Wasson B.J."/>
            <person name="Deadmond M.C."/>
            <person name="Paddock B.E."/>
            <person name="Koyack M.J."/>
            <person name="Gallegos D.A."/>
            <person name="Mitchell E.A."/>
            <person name="Ushijima B."/>
            <person name="Saw J.H."/>
            <person name="Mcphail K.L."/>
            <person name="Videau P."/>
        </authorList>
    </citation>
    <scope>NUCLEOTIDE SEQUENCE [LARGE SCALE GENOMIC DNA]</scope>
    <source>
        <strain evidence="3">5675061</strain>
    </source>
</reference>
<evidence type="ECO:0000259" key="1">
    <source>
        <dbReference type="PROSITE" id="PS51186"/>
    </source>
</evidence>
<keyword evidence="3" id="KW-1185">Reference proteome</keyword>
<dbReference type="InterPro" id="IPR000182">
    <property type="entry name" value="GNAT_dom"/>
</dbReference>
<dbReference type="SUPFAM" id="SSF55729">
    <property type="entry name" value="Acyl-CoA N-acyltransferases (Nat)"/>
    <property type="match status" value="1"/>
</dbReference>
<gene>
    <name evidence="2" type="ORF">HCJ92_03645</name>
</gene>
<dbReference type="Proteomes" id="UP000746503">
    <property type="component" value="Unassembled WGS sequence"/>
</dbReference>
<dbReference type="PROSITE" id="PS51186">
    <property type="entry name" value="GNAT"/>
    <property type="match status" value="1"/>
</dbReference>
<sequence>MSSPALRTVATAELTPADLAAAHALFASAFGPDADATDWDHCLGGVHVMLHDADELIGHAAVVPRRLFHRGRTLRTGYLEGVAVAARHRGRGHGGELVAEAERLIRDGYELGALSSTTAALPFYAKRGWLRWEGTTAVLTPHGAERTPDDDDGVFVLPVGVRLEPQGRLVCDARAGDPW</sequence>
<organism evidence="2 3">
    <name type="scientific">Streptomyces spiramenti</name>
    <dbReference type="NCBI Taxonomy" id="2720606"/>
    <lineage>
        <taxon>Bacteria</taxon>
        <taxon>Bacillati</taxon>
        <taxon>Actinomycetota</taxon>
        <taxon>Actinomycetes</taxon>
        <taxon>Kitasatosporales</taxon>
        <taxon>Streptomycetaceae</taxon>
        <taxon>Streptomyces</taxon>
    </lineage>
</organism>
<dbReference type="EMBL" id="JAAVJB010000014">
    <property type="protein sequence ID" value="NJP65399.1"/>
    <property type="molecule type" value="Genomic_DNA"/>
</dbReference>
<dbReference type="InterPro" id="IPR016181">
    <property type="entry name" value="Acyl_CoA_acyltransferase"/>
</dbReference>
<dbReference type="Gene3D" id="3.40.630.30">
    <property type="match status" value="1"/>
</dbReference>
<evidence type="ECO:0000313" key="2">
    <source>
        <dbReference type="EMBL" id="NJP65399.1"/>
    </source>
</evidence>
<evidence type="ECO:0000313" key="3">
    <source>
        <dbReference type="Proteomes" id="UP000746503"/>
    </source>
</evidence>